<evidence type="ECO:0000256" key="2">
    <source>
        <dbReference type="ARBA" id="ARBA00023002"/>
    </source>
</evidence>
<dbReference type="PRINTS" id="PR00081">
    <property type="entry name" value="GDHRDH"/>
</dbReference>
<gene>
    <name evidence="3 5" type="ORF">P152DRAFT_460528</name>
</gene>
<organism evidence="3">
    <name type="scientific">Eremomyces bilateralis CBS 781.70</name>
    <dbReference type="NCBI Taxonomy" id="1392243"/>
    <lineage>
        <taxon>Eukaryota</taxon>
        <taxon>Fungi</taxon>
        <taxon>Dikarya</taxon>
        <taxon>Ascomycota</taxon>
        <taxon>Pezizomycotina</taxon>
        <taxon>Dothideomycetes</taxon>
        <taxon>Dothideomycetes incertae sedis</taxon>
        <taxon>Eremomycetales</taxon>
        <taxon>Eremomycetaceae</taxon>
        <taxon>Eremomyces</taxon>
    </lineage>
</organism>
<dbReference type="InterPro" id="IPR036291">
    <property type="entry name" value="NAD(P)-bd_dom_sf"/>
</dbReference>
<keyword evidence="2" id="KW-0560">Oxidoreductase</keyword>
<dbReference type="GeneID" id="54420501"/>
<dbReference type="Pfam" id="PF00106">
    <property type="entry name" value="adh_short"/>
    <property type="match status" value="1"/>
</dbReference>
<reference evidence="5" key="2">
    <citation type="submission" date="2020-04" db="EMBL/GenBank/DDBJ databases">
        <authorList>
            <consortium name="NCBI Genome Project"/>
        </authorList>
    </citation>
    <scope>NUCLEOTIDE SEQUENCE</scope>
    <source>
        <strain evidence="5">CBS 781.70</strain>
    </source>
</reference>
<dbReference type="AlphaFoldDB" id="A0A6G1FWZ0"/>
<dbReference type="GO" id="GO:0016491">
    <property type="term" value="F:oxidoreductase activity"/>
    <property type="evidence" value="ECO:0007669"/>
    <property type="project" value="UniProtKB-KW"/>
</dbReference>
<sequence>MVSEFIIKDEDLARIKDKVVLVTGGSSGIGLATVELLVSLGARVAMGDRNPLPASLDSAGVFYQQLDVTSWESLLSIFKNVHEKWGRVDHVFANAGLSLTSTFFDDEVDSDGNLTPPNFRTVNVNLLGVISTVRLAAHYIKKHGDGGSVVLTASGSSFQEFPVPDYTTAKHGVLGFQRSIIPHLKPFNIRVNSIAPSWTATGLVPEELRVALGDMMQGPEVVARSTANLMADSSRDGQLIYSWQGRHMEIERAEGGLLDHVRKLLGVEIGGTDGEKLEAALKGSIPGVPVAPHARIG</sequence>
<name>A0A6G1FWZ0_9PEZI</name>
<proteinExistence type="inferred from homology"/>
<evidence type="ECO:0000313" key="3">
    <source>
        <dbReference type="EMBL" id="KAF1810405.1"/>
    </source>
</evidence>
<evidence type="ECO:0000313" key="4">
    <source>
        <dbReference type="Proteomes" id="UP000504638"/>
    </source>
</evidence>
<evidence type="ECO:0000313" key="5">
    <source>
        <dbReference type="RefSeq" id="XP_033532036.1"/>
    </source>
</evidence>
<keyword evidence="4" id="KW-1185">Reference proteome</keyword>
<reference evidence="5" key="3">
    <citation type="submission" date="2025-04" db="UniProtKB">
        <authorList>
            <consortium name="RefSeq"/>
        </authorList>
    </citation>
    <scope>IDENTIFICATION</scope>
    <source>
        <strain evidence="5">CBS 781.70</strain>
    </source>
</reference>
<dbReference type="PANTHER" id="PTHR43180:SF11">
    <property type="entry name" value="NAD(P)-BINDING PROTEIN"/>
    <property type="match status" value="1"/>
</dbReference>
<accession>A0A6G1FWZ0</accession>
<dbReference type="InterPro" id="IPR002347">
    <property type="entry name" value="SDR_fam"/>
</dbReference>
<dbReference type="OrthoDB" id="37659at2759"/>
<dbReference type="SUPFAM" id="SSF51735">
    <property type="entry name" value="NAD(P)-binding Rossmann-fold domains"/>
    <property type="match status" value="1"/>
</dbReference>
<protein>
    <submittedName>
        <fullName evidence="3 5">NAD(P)-binding protein</fullName>
    </submittedName>
</protein>
<evidence type="ECO:0000256" key="1">
    <source>
        <dbReference type="ARBA" id="ARBA00006484"/>
    </source>
</evidence>
<dbReference type="Proteomes" id="UP000504638">
    <property type="component" value="Unplaced"/>
</dbReference>
<dbReference type="Gene3D" id="3.40.50.720">
    <property type="entry name" value="NAD(P)-binding Rossmann-like Domain"/>
    <property type="match status" value="1"/>
</dbReference>
<reference evidence="3 5" key="1">
    <citation type="submission" date="2020-01" db="EMBL/GenBank/DDBJ databases">
        <authorList>
            <consortium name="DOE Joint Genome Institute"/>
            <person name="Haridas S."/>
            <person name="Albert R."/>
            <person name="Binder M."/>
            <person name="Bloem J."/>
            <person name="Labutti K."/>
            <person name="Salamov A."/>
            <person name="Andreopoulos B."/>
            <person name="Baker S.E."/>
            <person name="Barry K."/>
            <person name="Bills G."/>
            <person name="Bluhm B.H."/>
            <person name="Cannon C."/>
            <person name="Castanera R."/>
            <person name="Culley D.E."/>
            <person name="Daum C."/>
            <person name="Ezra D."/>
            <person name="Gonzalez J.B."/>
            <person name="Henrissat B."/>
            <person name="Kuo A."/>
            <person name="Liang C."/>
            <person name="Lipzen A."/>
            <person name="Lutzoni F."/>
            <person name="Magnuson J."/>
            <person name="Mondo S."/>
            <person name="Nolan M."/>
            <person name="Ohm R."/>
            <person name="Pangilinan J."/>
            <person name="Park H.-J."/>
            <person name="Ramirez L."/>
            <person name="Alfaro M."/>
            <person name="Sun H."/>
            <person name="Tritt A."/>
            <person name="Yoshinaga Y."/>
            <person name="Zwiers L.-H."/>
            <person name="Turgeon B.G."/>
            <person name="Goodwin S.B."/>
            <person name="Spatafora J.W."/>
            <person name="Crous P.W."/>
            <person name="Grigoriev I.V."/>
        </authorList>
    </citation>
    <scope>NUCLEOTIDE SEQUENCE</scope>
    <source>
        <strain evidence="3 5">CBS 781.70</strain>
    </source>
</reference>
<dbReference type="RefSeq" id="XP_033532036.1">
    <property type="nucleotide sequence ID" value="XM_033679931.1"/>
</dbReference>
<dbReference type="EMBL" id="ML975166">
    <property type="protein sequence ID" value="KAF1810405.1"/>
    <property type="molecule type" value="Genomic_DNA"/>
</dbReference>
<dbReference type="PANTHER" id="PTHR43180">
    <property type="entry name" value="3-OXOACYL-(ACYL-CARRIER-PROTEIN) REDUCTASE (AFU_ORTHOLOGUE AFUA_6G11210)"/>
    <property type="match status" value="1"/>
</dbReference>
<comment type="similarity">
    <text evidence="1">Belongs to the short-chain dehydrogenases/reductases (SDR) family.</text>
</comment>